<evidence type="ECO:0000256" key="3">
    <source>
        <dbReference type="ARBA" id="ARBA00022448"/>
    </source>
</evidence>
<keyword evidence="11 12" id="KW-0407">Ion channel</keyword>
<organism evidence="14 15">
    <name type="scientific">Hermetia illucens</name>
    <name type="common">Black soldier fly</name>
    <dbReference type="NCBI Taxonomy" id="343691"/>
    <lineage>
        <taxon>Eukaryota</taxon>
        <taxon>Metazoa</taxon>
        <taxon>Ecdysozoa</taxon>
        <taxon>Arthropoda</taxon>
        <taxon>Hexapoda</taxon>
        <taxon>Insecta</taxon>
        <taxon>Pterygota</taxon>
        <taxon>Neoptera</taxon>
        <taxon>Endopterygota</taxon>
        <taxon>Diptera</taxon>
        <taxon>Brachycera</taxon>
        <taxon>Stratiomyomorpha</taxon>
        <taxon>Stratiomyidae</taxon>
        <taxon>Hermetiinae</taxon>
        <taxon>Hermetia</taxon>
    </lineage>
</organism>
<evidence type="ECO:0000256" key="13">
    <source>
        <dbReference type="SAM" id="Phobius"/>
    </source>
</evidence>
<sequence>MLYKKDFNHLSKNFVSRHSYSTRKLVLGEKDEAGVQEDSANAIGSFVKIYLLRSSIHGVRYLVENDLKLFERLIWAFIVILSIFATIYISILLANRFNSSPLQTVIESTTHPVVNIVFPAVTICNYNRIDWAKIEEAKKKFIPNATKEVEDLFVKFVSKMEIFKFGNFDSFDELEDVNLHPLDFLNISQLNEFMSHSCEAMFVNGCWWRYRTFRCCDIFVRQKSEFGFCFAFNSVVNEVGLTKWEQNEPDWPVKTSTYGAWSGLRVNLVARASSRVPGSNYPIGMMVIIHHPFGWPNDGLFVPAGTSAAVALKPMLSYAMPSTRRYDPVSRDCIFVDEASDPKYLNLRGLQYMKTNCLSACRQNYMVDKCNCTVEPFFPIGSYKACTASDFHCLLRHNDLFNFMISGSESDNEEKNQSAMICSCMQECATLDYQTEILPMHLLKDNFTEEMIILDVHYQHGTLIKYRTDVVYGWLDLLVAFGGIAGLFMGASVLSGVELFYYFTIGFIVYMRDQFGKMKTSRKGKAAPVPRKILFVGPKEILAGKY</sequence>
<keyword evidence="3 12" id="KW-0813">Transport</keyword>
<keyword evidence="4 12" id="KW-0894">Sodium channel</keyword>
<name>A0A7R8UQ50_HERIL</name>
<keyword evidence="15" id="KW-1185">Reference proteome</keyword>
<evidence type="ECO:0000256" key="12">
    <source>
        <dbReference type="RuleBase" id="RU000679"/>
    </source>
</evidence>
<protein>
    <submittedName>
        <fullName evidence="14">Uncharacterized protein</fullName>
    </submittedName>
</protein>
<evidence type="ECO:0000256" key="6">
    <source>
        <dbReference type="ARBA" id="ARBA00022989"/>
    </source>
</evidence>
<dbReference type="FunCoup" id="A0A7R8UQ50">
    <property type="interactions" value="14"/>
</dbReference>
<evidence type="ECO:0000313" key="14">
    <source>
        <dbReference type="EMBL" id="CAD7084023.1"/>
    </source>
</evidence>
<evidence type="ECO:0000256" key="5">
    <source>
        <dbReference type="ARBA" id="ARBA00022692"/>
    </source>
</evidence>
<keyword evidence="8 12" id="KW-0406">Ion transport</keyword>
<evidence type="ECO:0000256" key="4">
    <source>
        <dbReference type="ARBA" id="ARBA00022461"/>
    </source>
</evidence>
<evidence type="ECO:0000256" key="11">
    <source>
        <dbReference type="ARBA" id="ARBA00023303"/>
    </source>
</evidence>
<dbReference type="Gene3D" id="2.60.470.10">
    <property type="entry name" value="Acid-sensing ion channels like domains"/>
    <property type="match status" value="1"/>
</dbReference>
<evidence type="ECO:0000256" key="2">
    <source>
        <dbReference type="ARBA" id="ARBA00007193"/>
    </source>
</evidence>
<keyword evidence="9 13" id="KW-0472">Membrane</keyword>
<accession>A0A7R8UQ50</accession>
<dbReference type="PRINTS" id="PR01078">
    <property type="entry name" value="AMINACHANNEL"/>
</dbReference>
<dbReference type="PROSITE" id="PS01206">
    <property type="entry name" value="ASC"/>
    <property type="match status" value="1"/>
</dbReference>
<keyword evidence="10 12" id="KW-0739">Sodium transport</keyword>
<dbReference type="EMBL" id="LR899011">
    <property type="protein sequence ID" value="CAD7084023.1"/>
    <property type="molecule type" value="Genomic_DNA"/>
</dbReference>
<evidence type="ECO:0000256" key="7">
    <source>
        <dbReference type="ARBA" id="ARBA00023053"/>
    </source>
</evidence>
<dbReference type="GO" id="GO:0005886">
    <property type="term" value="C:plasma membrane"/>
    <property type="evidence" value="ECO:0007669"/>
    <property type="project" value="TreeGrafter"/>
</dbReference>
<gene>
    <name evidence="14" type="ORF">HERILL_LOCUS6941</name>
</gene>
<evidence type="ECO:0000256" key="1">
    <source>
        <dbReference type="ARBA" id="ARBA00004141"/>
    </source>
</evidence>
<feature type="transmembrane region" description="Helical" evidence="13">
    <location>
        <begin position="499"/>
        <end position="515"/>
    </location>
</feature>
<dbReference type="GO" id="GO:0015280">
    <property type="term" value="F:ligand-gated sodium channel activity"/>
    <property type="evidence" value="ECO:0007669"/>
    <property type="project" value="TreeGrafter"/>
</dbReference>
<dbReference type="PANTHER" id="PTHR11690">
    <property type="entry name" value="AMILORIDE-SENSITIVE SODIUM CHANNEL-RELATED"/>
    <property type="match status" value="1"/>
</dbReference>
<evidence type="ECO:0000313" key="15">
    <source>
        <dbReference type="Proteomes" id="UP000594454"/>
    </source>
</evidence>
<dbReference type="OrthoDB" id="5874059at2759"/>
<dbReference type="InParanoid" id="A0A7R8UQ50"/>
<dbReference type="Pfam" id="PF00858">
    <property type="entry name" value="ASC"/>
    <property type="match status" value="1"/>
</dbReference>
<evidence type="ECO:0000256" key="8">
    <source>
        <dbReference type="ARBA" id="ARBA00023065"/>
    </source>
</evidence>
<comment type="subcellular location">
    <subcellularLocation>
        <location evidence="1">Membrane</location>
        <topology evidence="1">Multi-pass membrane protein</topology>
    </subcellularLocation>
</comment>
<keyword evidence="6 13" id="KW-1133">Transmembrane helix</keyword>
<dbReference type="Proteomes" id="UP000594454">
    <property type="component" value="Chromosome 3"/>
</dbReference>
<proteinExistence type="inferred from homology"/>
<evidence type="ECO:0000256" key="9">
    <source>
        <dbReference type="ARBA" id="ARBA00023136"/>
    </source>
</evidence>
<dbReference type="PANTHER" id="PTHR11690:SF288">
    <property type="entry name" value="AMILORIDE-SENSITIVE NA+ CHANNEL-RELATED"/>
    <property type="match status" value="1"/>
</dbReference>
<dbReference type="Gene3D" id="1.10.287.770">
    <property type="entry name" value="YojJ-like"/>
    <property type="match status" value="1"/>
</dbReference>
<comment type="similarity">
    <text evidence="2 12">Belongs to the amiloride-sensitive sodium channel (TC 1.A.6) family.</text>
</comment>
<keyword evidence="5 12" id="KW-0812">Transmembrane</keyword>
<feature type="transmembrane region" description="Helical" evidence="13">
    <location>
        <begin position="73"/>
        <end position="94"/>
    </location>
</feature>
<reference evidence="14 15" key="1">
    <citation type="submission" date="2020-11" db="EMBL/GenBank/DDBJ databases">
        <authorList>
            <person name="Wallbank WR R."/>
            <person name="Pardo Diaz C."/>
            <person name="Kozak K."/>
            <person name="Martin S."/>
            <person name="Jiggins C."/>
            <person name="Moest M."/>
            <person name="Warren A I."/>
            <person name="Generalovic N T."/>
            <person name="Byers J.R.P. K."/>
            <person name="Montejo-Kovacevich G."/>
            <person name="Yen C E."/>
        </authorList>
    </citation>
    <scope>NUCLEOTIDE SEQUENCE [LARGE SCALE GENOMIC DNA]</scope>
</reference>
<evidence type="ECO:0000256" key="10">
    <source>
        <dbReference type="ARBA" id="ARBA00023201"/>
    </source>
</evidence>
<keyword evidence="7" id="KW-0915">Sodium</keyword>
<dbReference type="InterPro" id="IPR001873">
    <property type="entry name" value="ENaC"/>
</dbReference>
<dbReference type="AlphaFoldDB" id="A0A7R8UQ50"/>
<dbReference type="InterPro" id="IPR020903">
    <property type="entry name" value="ENaC_CS"/>
</dbReference>